<gene>
    <name evidence="2" type="ORF">MELA_02218</name>
</gene>
<dbReference type="AlphaFoldDB" id="A0A564ZMF9"/>
<feature type="domain" description="Polymerase beta nucleotidyltransferase" evidence="1">
    <location>
        <begin position="33"/>
        <end position="81"/>
    </location>
</feature>
<sequence length="89" mass="9723">MTAGPTLRMKQLFRLSPEERSQIRDQLVAEPSPHPDVLFAYVYGSFVDSDAFHDVDIAVYLSGNTINADVAGDLSQRLSSTIKLPTPGS</sequence>
<dbReference type="EMBL" id="CABIKM010000035">
    <property type="protein sequence ID" value="VUZ85832.1"/>
    <property type="molecule type" value="Genomic_DNA"/>
</dbReference>
<dbReference type="SUPFAM" id="SSF81301">
    <property type="entry name" value="Nucleotidyltransferase"/>
    <property type="match status" value="1"/>
</dbReference>
<dbReference type="InterPro" id="IPR043519">
    <property type="entry name" value="NT_sf"/>
</dbReference>
<dbReference type="Proteomes" id="UP000334340">
    <property type="component" value="Unassembled WGS sequence"/>
</dbReference>
<name>A0A564ZMF9_9BACT</name>
<evidence type="ECO:0000313" key="2">
    <source>
        <dbReference type="EMBL" id="VUZ85832.1"/>
    </source>
</evidence>
<dbReference type="Pfam" id="PF18765">
    <property type="entry name" value="Polbeta"/>
    <property type="match status" value="1"/>
</dbReference>
<keyword evidence="3" id="KW-1185">Reference proteome</keyword>
<protein>
    <recommendedName>
        <fullName evidence="1">Polymerase beta nucleotidyltransferase domain-containing protein</fullName>
    </recommendedName>
</protein>
<accession>A0A564ZMF9</accession>
<organism evidence="2 3">
    <name type="scientific">Candidatus Methylomirabilis lanthanidiphila</name>
    <dbReference type="NCBI Taxonomy" id="2211376"/>
    <lineage>
        <taxon>Bacteria</taxon>
        <taxon>Candidatus Methylomirabilota</taxon>
        <taxon>Candidatus Methylomirabilia</taxon>
        <taxon>Candidatus Methylomirabilales</taxon>
        <taxon>Candidatus Methylomirabilaceae</taxon>
        <taxon>Candidatus Methylomirabilis</taxon>
    </lineage>
</organism>
<evidence type="ECO:0000259" key="1">
    <source>
        <dbReference type="Pfam" id="PF18765"/>
    </source>
</evidence>
<evidence type="ECO:0000313" key="3">
    <source>
        <dbReference type="Proteomes" id="UP000334340"/>
    </source>
</evidence>
<dbReference type="InterPro" id="IPR041633">
    <property type="entry name" value="Polbeta"/>
</dbReference>
<reference evidence="2 3" key="1">
    <citation type="submission" date="2019-07" db="EMBL/GenBank/DDBJ databases">
        <authorList>
            <person name="Cremers G."/>
        </authorList>
    </citation>
    <scope>NUCLEOTIDE SEQUENCE [LARGE SCALE GENOMIC DNA]</scope>
</reference>
<proteinExistence type="predicted"/>